<evidence type="ECO:0000313" key="1">
    <source>
        <dbReference type="EMBL" id="MBM7562358.1"/>
    </source>
</evidence>
<comment type="caution">
    <text evidence="1">The sequence shown here is derived from an EMBL/GenBank/DDBJ whole genome shotgun (WGS) entry which is preliminary data.</text>
</comment>
<keyword evidence="2" id="KW-1185">Reference proteome</keyword>
<name>A0ABS2MSG4_9FIRM</name>
<accession>A0ABS2MSG4</accession>
<gene>
    <name evidence="1" type="ORF">JOC49_001902</name>
</gene>
<proteinExistence type="predicted"/>
<sequence length="35" mass="3965">MYFKVDDETCSRIQGVMAQQADKPQNLRVYIAGMG</sequence>
<reference evidence="1 2" key="1">
    <citation type="submission" date="2021-01" db="EMBL/GenBank/DDBJ databases">
        <title>Genomic Encyclopedia of Type Strains, Phase IV (KMG-IV): sequencing the most valuable type-strain genomes for metagenomic binning, comparative biology and taxonomic classification.</title>
        <authorList>
            <person name="Goeker M."/>
        </authorList>
    </citation>
    <scope>NUCLEOTIDE SEQUENCE [LARGE SCALE GENOMIC DNA]</scope>
    <source>
        <strain evidence="1 2">DSM 24436</strain>
    </source>
</reference>
<dbReference type="Proteomes" id="UP000767854">
    <property type="component" value="Unassembled WGS sequence"/>
</dbReference>
<organism evidence="1 2">
    <name type="scientific">Fusibacter tunisiensis</name>
    <dbReference type="NCBI Taxonomy" id="1008308"/>
    <lineage>
        <taxon>Bacteria</taxon>
        <taxon>Bacillati</taxon>
        <taxon>Bacillota</taxon>
        <taxon>Clostridia</taxon>
        <taxon>Eubacteriales</taxon>
        <taxon>Eubacteriales Family XII. Incertae Sedis</taxon>
        <taxon>Fusibacter</taxon>
    </lineage>
</organism>
<evidence type="ECO:0000313" key="2">
    <source>
        <dbReference type="Proteomes" id="UP000767854"/>
    </source>
</evidence>
<protein>
    <submittedName>
        <fullName evidence="1">Uncharacterized protein</fullName>
    </submittedName>
</protein>
<dbReference type="EMBL" id="JAFBDT010000016">
    <property type="protein sequence ID" value="MBM7562358.1"/>
    <property type="molecule type" value="Genomic_DNA"/>
</dbReference>